<evidence type="ECO:0000256" key="5">
    <source>
        <dbReference type="ARBA" id="ARBA00022679"/>
    </source>
</evidence>
<dbReference type="AlphaFoldDB" id="A0AAW0LG03"/>
<dbReference type="Proteomes" id="UP000237347">
    <property type="component" value="Unassembled WGS sequence"/>
</dbReference>
<dbReference type="Gene3D" id="3.30.470.20">
    <property type="entry name" value="ATP-grasp fold, B domain"/>
    <property type="match status" value="1"/>
</dbReference>
<evidence type="ECO:0000256" key="8">
    <source>
        <dbReference type="ARBA" id="ARBA00022777"/>
    </source>
</evidence>
<dbReference type="GO" id="GO:0032957">
    <property type="term" value="P:inositol trisphosphate metabolic process"/>
    <property type="evidence" value="ECO:0007669"/>
    <property type="project" value="InterPro"/>
</dbReference>
<keyword evidence="10" id="KW-0460">Magnesium</keyword>
<dbReference type="InterPro" id="IPR040464">
    <property type="entry name" value="InsP(3)kin_ATP-grasp"/>
</dbReference>
<evidence type="ECO:0000259" key="11">
    <source>
        <dbReference type="Pfam" id="PF05770"/>
    </source>
</evidence>
<evidence type="ECO:0000313" key="12">
    <source>
        <dbReference type="EMBL" id="KAK7850430.1"/>
    </source>
</evidence>
<keyword evidence="13" id="KW-1185">Reference proteome</keyword>
<dbReference type="GO" id="GO:0005524">
    <property type="term" value="F:ATP binding"/>
    <property type="evidence" value="ECO:0007669"/>
    <property type="project" value="UniProtKB-KW"/>
</dbReference>
<comment type="similarity">
    <text evidence="2">Belongs to the ITPK1 family.</text>
</comment>
<keyword evidence="7" id="KW-0547">Nucleotide-binding</keyword>
<comment type="cofactor">
    <cofactor evidence="1">
        <name>Mg(2+)</name>
        <dbReference type="ChEBI" id="CHEBI:18420"/>
    </cofactor>
</comment>
<dbReference type="EC" id="2.7.1.159" evidence="4"/>
<evidence type="ECO:0000256" key="7">
    <source>
        <dbReference type="ARBA" id="ARBA00022741"/>
    </source>
</evidence>
<keyword evidence="5" id="KW-0808">Transferase</keyword>
<evidence type="ECO:0000256" key="10">
    <source>
        <dbReference type="ARBA" id="ARBA00022842"/>
    </source>
</evidence>
<evidence type="ECO:0000313" key="13">
    <source>
        <dbReference type="Proteomes" id="UP000237347"/>
    </source>
</evidence>
<keyword evidence="6" id="KW-0479">Metal-binding</keyword>
<evidence type="ECO:0000256" key="3">
    <source>
        <dbReference type="ARBA" id="ARBA00011245"/>
    </source>
</evidence>
<feature type="non-terminal residue" evidence="12">
    <location>
        <position position="1"/>
    </location>
</feature>
<name>A0AAW0LG03_QUESU</name>
<evidence type="ECO:0000256" key="1">
    <source>
        <dbReference type="ARBA" id="ARBA00001946"/>
    </source>
</evidence>
<keyword evidence="8" id="KW-0418">Kinase</keyword>
<feature type="domain" description="Inositol 1,3,4-trisphosphate 5/6-kinase ATP-grasp" evidence="11">
    <location>
        <begin position="123"/>
        <end position="202"/>
    </location>
</feature>
<dbReference type="GO" id="GO:0052725">
    <property type="term" value="F:inositol-1,3,4-trisphosphate 6-kinase activity"/>
    <property type="evidence" value="ECO:0007669"/>
    <property type="project" value="InterPro"/>
</dbReference>
<dbReference type="GO" id="GO:0005737">
    <property type="term" value="C:cytoplasm"/>
    <property type="evidence" value="ECO:0007669"/>
    <property type="project" value="TreeGrafter"/>
</dbReference>
<evidence type="ECO:0000256" key="9">
    <source>
        <dbReference type="ARBA" id="ARBA00022840"/>
    </source>
</evidence>
<evidence type="ECO:0000256" key="6">
    <source>
        <dbReference type="ARBA" id="ARBA00022723"/>
    </source>
</evidence>
<accession>A0AAW0LG03</accession>
<dbReference type="Pfam" id="PF05770">
    <property type="entry name" value="Ins134_P3_kin"/>
    <property type="match status" value="1"/>
</dbReference>
<comment type="caution">
    <text evidence="12">The sequence shown here is derived from an EMBL/GenBank/DDBJ whole genome shotgun (WGS) entry which is preliminary data.</text>
</comment>
<evidence type="ECO:0000256" key="2">
    <source>
        <dbReference type="ARBA" id="ARBA00009601"/>
    </source>
</evidence>
<gene>
    <name evidence="12" type="primary">ITPK4</name>
    <name evidence="12" type="ORF">CFP56_000842</name>
</gene>
<dbReference type="GO" id="GO:0047325">
    <property type="term" value="F:inositol-3,4,5,6-tetrakisphosphate 1-kinase activity"/>
    <property type="evidence" value="ECO:0007669"/>
    <property type="project" value="InterPro"/>
</dbReference>
<dbReference type="PANTHER" id="PTHR14217">
    <property type="entry name" value="INOSITOL-TETRAKISPHOSPHATE 1-KINASE"/>
    <property type="match status" value="1"/>
</dbReference>
<proteinExistence type="inferred from homology"/>
<dbReference type="InterPro" id="IPR008656">
    <property type="entry name" value="Inositol_tetrakis-P_1-kinase"/>
</dbReference>
<dbReference type="GO" id="GO:0000287">
    <property type="term" value="F:magnesium ion binding"/>
    <property type="evidence" value="ECO:0007669"/>
    <property type="project" value="InterPro"/>
</dbReference>
<dbReference type="EMBL" id="PKMF04000100">
    <property type="protein sequence ID" value="KAK7850430.1"/>
    <property type="molecule type" value="Genomic_DNA"/>
</dbReference>
<evidence type="ECO:0000256" key="4">
    <source>
        <dbReference type="ARBA" id="ARBA00012017"/>
    </source>
</evidence>
<reference evidence="12 13" key="1">
    <citation type="journal article" date="2018" name="Sci. Data">
        <title>The draft genome sequence of cork oak.</title>
        <authorList>
            <person name="Ramos A.M."/>
            <person name="Usie A."/>
            <person name="Barbosa P."/>
            <person name="Barros P.M."/>
            <person name="Capote T."/>
            <person name="Chaves I."/>
            <person name="Simoes F."/>
            <person name="Abreu I."/>
            <person name="Carrasquinho I."/>
            <person name="Faro C."/>
            <person name="Guimaraes J.B."/>
            <person name="Mendonca D."/>
            <person name="Nobrega F."/>
            <person name="Rodrigues L."/>
            <person name="Saibo N.J.M."/>
            <person name="Varela M.C."/>
            <person name="Egas C."/>
            <person name="Matos J."/>
            <person name="Miguel C.M."/>
            <person name="Oliveira M.M."/>
            <person name="Ricardo C.P."/>
            <person name="Goncalves S."/>
        </authorList>
    </citation>
    <scope>NUCLEOTIDE SEQUENCE [LARGE SCALE GENOMIC DNA]</scope>
    <source>
        <strain evidence="13">cv. HL8</strain>
    </source>
</reference>
<sequence>DILVVSLDQANGQRMVPNILSIRYLEDHPDCCVIDSFNNIYPVLDRLEIQEILLRLEDLKTEGHSTIRGFSEAYLLYKQAIIFRNEDFKDLSVPLPAIVQCLSTPNADILMKLSESNGLKPLVFDSLKSLPPAKEDQHYGDSNCSKATNSCVDLDLVTDAANWLRGVLDLTIFGFDVVIQEGTSDHVIVDVNYLPYFKEVPDDIAIPAFWEAIKKKFELKRSK</sequence>
<dbReference type="PANTHER" id="PTHR14217:SF1">
    <property type="entry name" value="INOSITOL-TETRAKISPHOSPHATE 1-KINASE"/>
    <property type="match status" value="1"/>
</dbReference>
<comment type="subunit">
    <text evidence="3">Monomer.</text>
</comment>
<protein>
    <recommendedName>
        <fullName evidence="4">inositol-1,3,4-trisphosphate 5/6-kinase</fullName>
        <ecNumber evidence="4">2.7.1.159</ecNumber>
    </recommendedName>
</protein>
<dbReference type="GO" id="GO:0052726">
    <property type="term" value="F:inositol-1,3,4-trisphosphate 5-kinase activity"/>
    <property type="evidence" value="ECO:0007669"/>
    <property type="project" value="InterPro"/>
</dbReference>
<organism evidence="12 13">
    <name type="scientific">Quercus suber</name>
    <name type="common">Cork oak</name>
    <dbReference type="NCBI Taxonomy" id="58331"/>
    <lineage>
        <taxon>Eukaryota</taxon>
        <taxon>Viridiplantae</taxon>
        <taxon>Streptophyta</taxon>
        <taxon>Embryophyta</taxon>
        <taxon>Tracheophyta</taxon>
        <taxon>Spermatophyta</taxon>
        <taxon>Magnoliopsida</taxon>
        <taxon>eudicotyledons</taxon>
        <taxon>Gunneridae</taxon>
        <taxon>Pentapetalae</taxon>
        <taxon>rosids</taxon>
        <taxon>fabids</taxon>
        <taxon>Fagales</taxon>
        <taxon>Fagaceae</taxon>
        <taxon>Quercus</taxon>
    </lineage>
</organism>
<keyword evidence="9" id="KW-0067">ATP-binding</keyword>